<name>A0ABV3PRC3_9HYPH</name>
<proteinExistence type="predicted"/>
<dbReference type="EMBL" id="JBFNQD010000008">
    <property type="protein sequence ID" value="MEW9308205.1"/>
    <property type="molecule type" value="Genomic_DNA"/>
</dbReference>
<dbReference type="RefSeq" id="WP_367625381.1">
    <property type="nucleotide sequence ID" value="NZ_JBFNQD010000008.1"/>
</dbReference>
<accession>A0ABV3PRC3</accession>
<dbReference type="Proteomes" id="UP001555786">
    <property type="component" value="Unassembled WGS sequence"/>
</dbReference>
<comment type="caution">
    <text evidence="1">The sequence shown here is derived from an EMBL/GenBank/DDBJ whole genome shotgun (WGS) entry which is preliminary data.</text>
</comment>
<protein>
    <submittedName>
        <fullName evidence="1">Uncharacterized protein</fullName>
    </submittedName>
</protein>
<gene>
    <name evidence="1" type="ORF">ABXS05_21805</name>
</gene>
<evidence type="ECO:0000313" key="1">
    <source>
        <dbReference type="EMBL" id="MEW9308205.1"/>
    </source>
</evidence>
<evidence type="ECO:0000313" key="2">
    <source>
        <dbReference type="Proteomes" id="UP001555786"/>
    </source>
</evidence>
<organism evidence="1 2">
    <name type="scientific">Labrys neptuniae</name>
    <dbReference type="NCBI Taxonomy" id="376174"/>
    <lineage>
        <taxon>Bacteria</taxon>
        <taxon>Pseudomonadati</taxon>
        <taxon>Pseudomonadota</taxon>
        <taxon>Alphaproteobacteria</taxon>
        <taxon>Hyphomicrobiales</taxon>
        <taxon>Xanthobacteraceae</taxon>
        <taxon>Labrys</taxon>
    </lineage>
</organism>
<keyword evidence="2" id="KW-1185">Reference proteome</keyword>
<sequence length="143" mass="16401">MKFEKVHTIGDIYDGIRSGTADLDGVPHHFESVFNDDIVEYTHDFRLCPVTAEFMERELRAWAIYRDWEARYHLGIEPVETHPGHGGIVPEYDALSEWLKAQIKALVPLPSFYTATFRVLPGQEALPSGILRTLEVSWERKST</sequence>
<reference evidence="1 2" key="1">
    <citation type="submission" date="2024-07" db="EMBL/GenBank/DDBJ databases">
        <title>Description of Labrys sedimenti sp. nov., isolated from a diclofenac-degrading enrichment culture.</title>
        <authorList>
            <person name="Tancsics A."/>
            <person name="Csepanyi A."/>
        </authorList>
    </citation>
    <scope>NUCLEOTIDE SEQUENCE [LARGE SCALE GENOMIC DNA]</scope>
    <source>
        <strain evidence="1 2">LMG 23578</strain>
    </source>
</reference>